<dbReference type="EMBL" id="VSSQ01138611">
    <property type="protein sequence ID" value="MPN61676.1"/>
    <property type="molecule type" value="Genomic_DNA"/>
</dbReference>
<gene>
    <name evidence="1" type="ORF">SDC9_209418</name>
</gene>
<sequence length="94" mass="10318">MLPCAVFIPVSGDIRIVINKVRKHVDYLAVFDGVEFQHFIKRPAAGVGIGVATAHPERQSIGSDPVRCQIQFCIISQRSDGLIIALFLGSFIPR</sequence>
<reference evidence="1" key="1">
    <citation type="submission" date="2019-08" db="EMBL/GenBank/DDBJ databases">
        <authorList>
            <person name="Kucharzyk K."/>
            <person name="Murdoch R.W."/>
            <person name="Higgins S."/>
            <person name="Loffler F."/>
        </authorList>
    </citation>
    <scope>NUCLEOTIDE SEQUENCE</scope>
</reference>
<comment type="caution">
    <text evidence="1">The sequence shown here is derived from an EMBL/GenBank/DDBJ whole genome shotgun (WGS) entry which is preliminary data.</text>
</comment>
<proteinExistence type="predicted"/>
<protein>
    <submittedName>
        <fullName evidence="1">Uncharacterized protein</fullName>
    </submittedName>
</protein>
<evidence type="ECO:0000313" key="1">
    <source>
        <dbReference type="EMBL" id="MPN61676.1"/>
    </source>
</evidence>
<name>A0A645JDY7_9ZZZZ</name>
<dbReference type="AlphaFoldDB" id="A0A645JDY7"/>
<accession>A0A645JDY7</accession>
<organism evidence="1">
    <name type="scientific">bioreactor metagenome</name>
    <dbReference type="NCBI Taxonomy" id="1076179"/>
    <lineage>
        <taxon>unclassified sequences</taxon>
        <taxon>metagenomes</taxon>
        <taxon>ecological metagenomes</taxon>
    </lineage>
</organism>